<accession>A0A0W8FE58</accession>
<comment type="caution">
    <text evidence="1">The sequence shown here is derived from an EMBL/GenBank/DDBJ whole genome shotgun (WGS) entry which is preliminary data.</text>
</comment>
<name>A0A0W8FE58_9ZZZZ</name>
<dbReference type="AlphaFoldDB" id="A0A0W8FE58"/>
<gene>
    <name evidence="1" type="ORF">ASZ90_011124</name>
</gene>
<evidence type="ECO:0000313" key="1">
    <source>
        <dbReference type="EMBL" id="KUG19160.1"/>
    </source>
</evidence>
<sequence length="37" mass="3843">MHGDKSRHSGCAEVRVLAAGGQAQNILLSLRPASVRG</sequence>
<organism evidence="1">
    <name type="scientific">hydrocarbon metagenome</name>
    <dbReference type="NCBI Taxonomy" id="938273"/>
    <lineage>
        <taxon>unclassified sequences</taxon>
        <taxon>metagenomes</taxon>
        <taxon>ecological metagenomes</taxon>
    </lineage>
</organism>
<protein>
    <submittedName>
        <fullName evidence="1">Uncharacterized protein</fullName>
    </submittedName>
</protein>
<proteinExistence type="predicted"/>
<reference evidence="1" key="1">
    <citation type="journal article" date="2015" name="Proc. Natl. Acad. Sci. U.S.A.">
        <title>Networks of energetic and metabolic interactions define dynamics in microbial communities.</title>
        <authorList>
            <person name="Embree M."/>
            <person name="Liu J.K."/>
            <person name="Al-Bassam M.M."/>
            <person name="Zengler K."/>
        </authorList>
    </citation>
    <scope>NUCLEOTIDE SEQUENCE</scope>
</reference>
<dbReference type="EMBL" id="LNQE01001321">
    <property type="protein sequence ID" value="KUG19160.1"/>
    <property type="molecule type" value="Genomic_DNA"/>
</dbReference>